<accession>A0AA40FJL3</accession>
<evidence type="ECO:0000313" key="1">
    <source>
        <dbReference type="EMBL" id="KAK1120034.1"/>
    </source>
</evidence>
<protein>
    <submittedName>
        <fullName evidence="1">Uncharacterized protein</fullName>
    </submittedName>
</protein>
<evidence type="ECO:0000313" key="2">
    <source>
        <dbReference type="Proteomes" id="UP001177670"/>
    </source>
</evidence>
<comment type="caution">
    <text evidence="1">The sequence shown here is derived from an EMBL/GenBank/DDBJ whole genome shotgun (WGS) entry which is preliminary data.</text>
</comment>
<keyword evidence="2" id="KW-1185">Reference proteome</keyword>
<feature type="non-terminal residue" evidence="1">
    <location>
        <position position="84"/>
    </location>
</feature>
<dbReference type="AlphaFoldDB" id="A0AA40FJL3"/>
<dbReference type="Proteomes" id="UP001177670">
    <property type="component" value="Unassembled WGS sequence"/>
</dbReference>
<sequence length="84" mass="9539">MCVIKHAKASPTRPQPEYTTHQNIKQSLVPPAAEAQQSATWRCRLISSDSKRLVKTSSRLFVCRVLPADSFLLPRILGENKWLH</sequence>
<reference evidence="1" key="1">
    <citation type="submission" date="2021-10" db="EMBL/GenBank/DDBJ databases">
        <title>Melipona bicolor Genome sequencing and assembly.</title>
        <authorList>
            <person name="Araujo N.S."/>
            <person name="Arias M.C."/>
        </authorList>
    </citation>
    <scope>NUCLEOTIDE SEQUENCE</scope>
    <source>
        <strain evidence="1">USP_2M_L1-L4_2017</strain>
        <tissue evidence="1">Whole body</tissue>
    </source>
</reference>
<dbReference type="EMBL" id="JAHYIQ010000033">
    <property type="protein sequence ID" value="KAK1120034.1"/>
    <property type="molecule type" value="Genomic_DNA"/>
</dbReference>
<gene>
    <name evidence="1" type="ORF">K0M31_012762</name>
</gene>
<name>A0AA40FJL3_9HYME</name>
<organism evidence="1 2">
    <name type="scientific">Melipona bicolor</name>
    <dbReference type="NCBI Taxonomy" id="60889"/>
    <lineage>
        <taxon>Eukaryota</taxon>
        <taxon>Metazoa</taxon>
        <taxon>Ecdysozoa</taxon>
        <taxon>Arthropoda</taxon>
        <taxon>Hexapoda</taxon>
        <taxon>Insecta</taxon>
        <taxon>Pterygota</taxon>
        <taxon>Neoptera</taxon>
        <taxon>Endopterygota</taxon>
        <taxon>Hymenoptera</taxon>
        <taxon>Apocrita</taxon>
        <taxon>Aculeata</taxon>
        <taxon>Apoidea</taxon>
        <taxon>Anthophila</taxon>
        <taxon>Apidae</taxon>
        <taxon>Melipona</taxon>
    </lineage>
</organism>
<proteinExistence type="predicted"/>